<feature type="region of interest" description="Disordered" evidence="1">
    <location>
        <begin position="1"/>
        <end position="22"/>
    </location>
</feature>
<reference evidence="3" key="1">
    <citation type="journal article" date="2023" name="Commun. Biol.">
        <title>Genome analysis of Parmales, the sister group of diatoms, reveals the evolutionary specialization of diatoms from phago-mixotrophs to photoautotrophs.</title>
        <authorList>
            <person name="Ban H."/>
            <person name="Sato S."/>
            <person name="Yoshikawa S."/>
            <person name="Yamada K."/>
            <person name="Nakamura Y."/>
            <person name="Ichinomiya M."/>
            <person name="Sato N."/>
            <person name="Blanc-Mathieu R."/>
            <person name="Endo H."/>
            <person name="Kuwata A."/>
            <person name="Ogata H."/>
        </authorList>
    </citation>
    <scope>NUCLEOTIDE SEQUENCE [LARGE SCALE GENOMIC DNA]</scope>
</reference>
<proteinExistence type="predicted"/>
<protein>
    <submittedName>
        <fullName evidence="2">Uncharacterized protein</fullName>
    </submittedName>
</protein>
<organism evidence="2 3">
    <name type="scientific">Triparma laevis f. inornata</name>
    <dbReference type="NCBI Taxonomy" id="1714386"/>
    <lineage>
        <taxon>Eukaryota</taxon>
        <taxon>Sar</taxon>
        <taxon>Stramenopiles</taxon>
        <taxon>Ochrophyta</taxon>
        <taxon>Bolidophyceae</taxon>
        <taxon>Parmales</taxon>
        <taxon>Triparmaceae</taxon>
        <taxon>Triparma</taxon>
    </lineage>
</organism>
<dbReference type="AlphaFoldDB" id="A0A9W7BGE8"/>
<evidence type="ECO:0000313" key="3">
    <source>
        <dbReference type="Proteomes" id="UP001162640"/>
    </source>
</evidence>
<dbReference type="EMBL" id="BLQM01000363">
    <property type="protein sequence ID" value="GMH85690.1"/>
    <property type="molecule type" value="Genomic_DNA"/>
</dbReference>
<sequence>MTYAHETSEKLTDKLSHTPHGVDMRSETLPSIMYLTSKYLLPILKEVDVDYDKMSLLGGSLKNVKRVSGVGGQIYNYRNCDKIEYIRFVIQGLIEVGEEEMKVIER</sequence>
<accession>A0A9W7BGE8</accession>
<evidence type="ECO:0000256" key="1">
    <source>
        <dbReference type="SAM" id="MobiDB-lite"/>
    </source>
</evidence>
<dbReference type="Proteomes" id="UP001162640">
    <property type="component" value="Unassembled WGS sequence"/>
</dbReference>
<comment type="caution">
    <text evidence="2">The sequence shown here is derived from an EMBL/GenBank/DDBJ whole genome shotgun (WGS) entry which is preliminary data.</text>
</comment>
<gene>
    <name evidence="2" type="ORF">TL16_g10312</name>
</gene>
<evidence type="ECO:0000313" key="2">
    <source>
        <dbReference type="EMBL" id="GMH85690.1"/>
    </source>
</evidence>
<name>A0A9W7BGE8_9STRA</name>